<gene>
    <name evidence="2" type="ORF">ACFQRF_06215</name>
</gene>
<feature type="region of interest" description="Disordered" evidence="1">
    <location>
        <begin position="88"/>
        <end position="111"/>
    </location>
</feature>
<accession>A0ABW2KBK6</accession>
<dbReference type="Proteomes" id="UP001596540">
    <property type="component" value="Unassembled WGS sequence"/>
</dbReference>
<dbReference type="RefSeq" id="WP_379869568.1">
    <property type="nucleotide sequence ID" value="NZ_JBHTBH010000002.1"/>
</dbReference>
<name>A0ABW2KBK6_9ACTN</name>
<comment type="caution">
    <text evidence="2">The sequence shown here is derived from an EMBL/GenBank/DDBJ whole genome shotgun (WGS) entry which is preliminary data.</text>
</comment>
<evidence type="ECO:0000256" key="1">
    <source>
        <dbReference type="SAM" id="MobiDB-lite"/>
    </source>
</evidence>
<evidence type="ECO:0000313" key="3">
    <source>
        <dbReference type="Proteomes" id="UP001596540"/>
    </source>
</evidence>
<feature type="compositionally biased region" description="Basic and acidic residues" evidence="1">
    <location>
        <begin position="88"/>
        <end position="100"/>
    </location>
</feature>
<proteinExistence type="predicted"/>
<protein>
    <submittedName>
        <fullName evidence="2">Uncharacterized protein</fullName>
    </submittedName>
</protein>
<sequence>MLTVGALRDHLAGLADTTPVVVEVASSGWRIRVEDVRVTTAQDSTVGGDPHEGLEVQVFWEPEASGWRVADATRSLFTLDDVADLVAERDAARRGPDAPRADQTGRSSGGR</sequence>
<keyword evidence="3" id="KW-1185">Reference proteome</keyword>
<evidence type="ECO:0000313" key="2">
    <source>
        <dbReference type="EMBL" id="MFC7327333.1"/>
    </source>
</evidence>
<dbReference type="EMBL" id="JBHTBH010000002">
    <property type="protein sequence ID" value="MFC7327333.1"/>
    <property type="molecule type" value="Genomic_DNA"/>
</dbReference>
<reference evidence="3" key="1">
    <citation type="journal article" date="2019" name="Int. J. Syst. Evol. Microbiol.">
        <title>The Global Catalogue of Microorganisms (GCM) 10K type strain sequencing project: providing services to taxonomists for standard genome sequencing and annotation.</title>
        <authorList>
            <consortium name="The Broad Institute Genomics Platform"/>
            <consortium name="The Broad Institute Genome Sequencing Center for Infectious Disease"/>
            <person name="Wu L."/>
            <person name="Ma J."/>
        </authorList>
    </citation>
    <scope>NUCLEOTIDE SEQUENCE [LARGE SCALE GENOMIC DNA]</scope>
    <source>
        <strain evidence="3">CGMCC 4.7382</strain>
    </source>
</reference>
<organism evidence="2 3">
    <name type="scientific">Marinactinospora rubrisoli</name>
    <dbReference type="NCBI Taxonomy" id="2715399"/>
    <lineage>
        <taxon>Bacteria</taxon>
        <taxon>Bacillati</taxon>
        <taxon>Actinomycetota</taxon>
        <taxon>Actinomycetes</taxon>
        <taxon>Streptosporangiales</taxon>
        <taxon>Nocardiopsidaceae</taxon>
        <taxon>Marinactinospora</taxon>
    </lineage>
</organism>